<dbReference type="EMBL" id="AUZZ01002684">
    <property type="protein sequence ID" value="EQD59363.1"/>
    <property type="molecule type" value="Genomic_DNA"/>
</dbReference>
<evidence type="ECO:0000313" key="3">
    <source>
        <dbReference type="EMBL" id="EQD59363.1"/>
    </source>
</evidence>
<feature type="non-terminal residue" evidence="3">
    <location>
        <position position="121"/>
    </location>
</feature>
<evidence type="ECO:0000256" key="1">
    <source>
        <dbReference type="SAM" id="Phobius"/>
    </source>
</evidence>
<dbReference type="InterPro" id="IPR004014">
    <property type="entry name" value="ATPase_P-typ_cation-transptr_N"/>
</dbReference>
<dbReference type="InterPro" id="IPR023298">
    <property type="entry name" value="ATPase_P-typ_TM_dom_sf"/>
</dbReference>
<keyword evidence="1" id="KW-1133">Transmembrane helix</keyword>
<keyword evidence="1" id="KW-0812">Transmembrane</keyword>
<reference evidence="3" key="2">
    <citation type="journal article" date="2014" name="ISME J.">
        <title>Microbial stratification in low pH oxic and suboxic macroscopic growths along an acid mine drainage.</title>
        <authorList>
            <person name="Mendez-Garcia C."/>
            <person name="Mesa V."/>
            <person name="Sprenger R.R."/>
            <person name="Richter M."/>
            <person name="Diez M.S."/>
            <person name="Solano J."/>
            <person name="Bargiela R."/>
            <person name="Golyshina O.V."/>
            <person name="Manteca A."/>
            <person name="Ramos J.L."/>
            <person name="Gallego J.R."/>
            <person name="Llorente I."/>
            <person name="Martins Dos Santos V.A."/>
            <person name="Jensen O.N."/>
            <person name="Pelaez A.I."/>
            <person name="Sanchez J."/>
            <person name="Ferrer M."/>
        </authorList>
    </citation>
    <scope>NUCLEOTIDE SEQUENCE</scope>
</reference>
<feature type="domain" description="Cation-transporting P-type ATPase N-terminal" evidence="2">
    <location>
        <begin position="3"/>
        <end position="68"/>
    </location>
</feature>
<name>T1AS38_9ZZZZ</name>
<reference evidence="3" key="1">
    <citation type="submission" date="2013-08" db="EMBL/GenBank/DDBJ databases">
        <authorList>
            <person name="Mendez C."/>
            <person name="Richter M."/>
            <person name="Ferrer M."/>
            <person name="Sanchez J."/>
        </authorList>
    </citation>
    <scope>NUCLEOTIDE SEQUENCE</scope>
</reference>
<feature type="transmembrane region" description="Helical" evidence="1">
    <location>
        <begin position="72"/>
        <end position="88"/>
    </location>
</feature>
<dbReference type="AlphaFoldDB" id="T1AS38"/>
<sequence>MPQAPDVPPTDHVQGLSSVEAAQRLQRFGPNAIADEPVPAWRQLLVKFWSPVPWMLEVVILLQVLLERRLEALVIAVLLVFNAVVAFVQERRAKDALALLRKQLHVNARVLRDGQWKVLAA</sequence>
<evidence type="ECO:0000259" key="2">
    <source>
        <dbReference type="SMART" id="SM00831"/>
    </source>
</evidence>
<protein>
    <submittedName>
        <fullName evidence="3">Mg2+-importing ATPase</fullName>
    </submittedName>
</protein>
<proteinExistence type="predicted"/>
<dbReference type="Pfam" id="PF00690">
    <property type="entry name" value="Cation_ATPase_N"/>
    <property type="match status" value="1"/>
</dbReference>
<organism evidence="3">
    <name type="scientific">mine drainage metagenome</name>
    <dbReference type="NCBI Taxonomy" id="410659"/>
    <lineage>
        <taxon>unclassified sequences</taxon>
        <taxon>metagenomes</taxon>
        <taxon>ecological metagenomes</taxon>
    </lineage>
</organism>
<dbReference type="SMART" id="SM00831">
    <property type="entry name" value="Cation_ATPase_N"/>
    <property type="match status" value="1"/>
</dbReference>
<gene>
    <name evidence="3" type="ORF">B2A_04023</name>
</gene>
<dbReference type="PANTHER" id="PTHR42861">
    <property type="entry name" value="CALCIUM-TRANSPORTING ATPASE"/>
    <property type="match status" value="1"/>
</dbReference>
<accession>T1AS38</accession>
<keyword evidence="1" id="KW-0472">Membrane</keyword>
<dbReference type="Gene3D" id="2.70.150.10">
    <property type="entry name" value="Calcium-transporting ATPase, cytoplasmic transduction domain A"/>
    <property type="match status" value="1"/>
</dbReference>
<dbReference type="SUPFAM" id="SSF81665">
    <property type="entry name" value="Calcium ATPase, transmembrane domain M"/>
    <property type="match status" value="1"/>
</dbReference>
<dbReference type="Gene3D" id="1.20.1110.10">
    <property type="entry name" value="Calcium-transporting ATPase, transmembrane domain"/>
    <property type="match status" value="1"/>
</dbReference>
<comment type="caution">
    <text evidence="3">The sequence shown here is derived from an EMBL/GenBank/DDBJ whole genome shotgun (WGS) entry which is preliminary data.</text>
</comment>